<feature type="domain" description="Polysaccharide chain length determinant N-terminal" evidence="7">
    <location>
        <begin position="13"/>
        <end position="68"/>
    </location>
</feature>
<evidence type="ECO:0000313" key="9">
    <source>
        <dbReference type="EMBL" id="MBS2097098.1"/>
    </source>
</evidence>
<proteinExistence type="predicted"/>
<protein>
    <submittedName>
        <fullName evidence="9">Lipopolysaccharide biosynthesis protein</fullName>
    </submittedName>
</protein>
<evidence type="ECO:0000259" key="8">
    <source>
        <dbReference type="Pfam" id="PF13807"/>
    </source>
</evidence>
<dbReference type="RefSeq" id="WP_212212974.1">
    <property type="nucleotide sequence ID" value="NZ_JAGUCO010000001.1"/>
</dbReference>
<comment type="caution">
    <text evidence="9">The sequence shown here is derived from an EMBL/GenBank/DDBJ whole genome shotgun (WGS) entry which is preliminary data.</text>
</comment>
<evidence type="ECO:0000313" key="10">
    <source>
        <dbReference type="Proteomes" id="UP000708576"/>
    </source>
</evidence>
<keyword evidence="5 6" id="KW-0472">Membrane</keyword>
<comment type="subcellular location">
    <subcellularLocation>
        <location evidence="1">Cell membrane</location>
        <topology evidence="1">Multi-pass membrane protein</topology>
    </subcellularLocation>
</comment>
<accession>A0ABS5JQF6</accession>
<keyword evidence="10" id="KW-1185">Reference proteome</keyword>
<evidence type="ECO:0000256" key="5">
    <source>
        <dbReference type="ARBA" id="ARBA00023136"/>
    </source>
</evidence>
<sequence>MEQKHISPEIEDDEIDLIAIAKTIWDGRRIIIKSVIVFTIIGLFVAIFSPKEYVASCIFVPQVSDAKASGGSLSGLAAMAGISLGSGGQSAEISPAIYPQVIAGTSFCKELMATKIKVSDIEQEVSFFEYFKEIKSPSVVSSIKKYTIGLPGVIKNAILPKKESELGGEIEIGVETLTEDEYKIKQLIGDILSLEVDDKVGYVSISAKMPEAYSAAQVAKSAQDLLQKYVTDYKISNAQKDLNFVVERFAEKEKEFYLAQEELAKYTDQNKNITSAYIKAQYERLSSDYQLKFNIYNELAKQLEQAKIKVTEDTPTFNTIQKVTVPNEKAAPKRGLIMVVFVFLGGASGIGIVYGKTLLAEVKTKWIE</sequence>
<evidence type="ECO:0000256" key="2">
    <source>
        <dbReference type="ARBA" id="ARBA00022475"/>
    </source>
</evidence>
<feature type="domain" description="Tyrosine-protein kinase G-rich" evidence="8">
    <location>
        <begin position="284"/>
        <end position="357"/>
    </location>
</feature>
<dbReference type="EMBL" id="JAGUCO010000001">
    <property type="protein sequence ID" value="MBS2097098.1"/>
    <property type="molecule type" value="Genomic_DNA"/>
</dbReference>
<dbReference type="PANTHER" id="PTHR32309:SF13">
    <property type="entry name" value="FERRIC ENTEROBACTIN TRANSPORT PROTEIN FEPE"/>
    <property type="match status" value="1"/>
</dbReference>
<feature type="transmembrane region" description="Helical" evidence="6">
    <location>
        <begin position="335"/>
        <end position="355"/>
    </location>
</feature>
<dbReference type="Proteomes" id="UP000708576">
    <property type="component" value="Unassembled WGS sequence"/>
</dbReference>
<dbReference type="Pfam" id="PF02706">
    <property type="entry name" value="Wzz"/>
    <property type="match status" value="1"/>
</dbReference>
<keyword evidence="4 6" id="KW-1133">Transmembrane helix</keyword>
<keyword evidence="3 6" id="KW-0812">Transmembrane</keyword>
<feature type="transmembrane region" description="Helical" evidence="6">
    <location>
        <begin position="30"/>
        <end position="48"/>
    </location>
</feature>
<dbReference type="Pfam" id="PF13807">
    <property type="entry name" value="GNVR"/>
    <property type="match status" value="1"/>
</dbReference>
<reference evidence="9 10" key="1">
    <citation type="journal article" date="2015" name="Int. J. Syst. Evol. Microbiol.">
        <title>Carboxylicivirga linearis sp. nov., isolated from a sea cucumber culture pond.</title>
        <authorList>
            <person name="Wang F.Q."/>
            <person name="Zhou Y.X."/>
            <person name="Lin X.Z."/>
            <person name="Chen G.J."/>
            <person name="Du Z.J."/>
        </authorList>
    </citation>
    <scope>NUCLEOTIDE SEQUENCE [LARGE SCALE GENOMIC DNA]</scope>
    <source>
        <strain evidence="9 10">FB218</strain>
    </source>
</reference>
<evidence type="ECO:0000256" key="4">
    <source>
        <dbReference type="ARBA" id="ARBA00022989"/>
    </source>
</evidence>
<evidence type="ECO:0000259" key="7">
    <source>
        <dbReference type="Pfam" id="PF02706"/>
    </source>
</evidence>
<dbReference type="InterPro" id="IPR050445">
    <property type="entry name" value="Bact_polysacc_biosynth/exp"/>
</dbReference>
<evidence type="ECO:0000256" key="3">
    <source>
        <dbReference type="ARBA" id="ARBA00022692"/>
    </source>
</evidence>
<evidence type="ECO:0000256" key="1">
    <source>
        <dbReference type="ARBA" id="ARBA00004651"/>
    </source>
</evidence>
<dbReference type="InterPro" id="IPR032807">
    <property type="entry name" value="GNVR"/>
</dbReference>
<organism evidence="9 10">
    <name type="scientific">Carboxylicivirga linearis</name>
    <dbReference type="NCBI Taxonomy" id="1628157"/>
    <lineage>
        <taxon>Bacteria</taxon>
        <taxon>Pseudomonadati</taxon>
        <taxon>Bacteroidota</taxon>
        <taxon>Bacteroidia</taxon>
        <taxon>Marinilabiliales</taxon>
        <taxon>Marinilabiliaceae</taxon>
        <taxon>Carboxylicivirga</taxon>
    </lineage>
</organism>
<evidence type="ECO:0000256" key="6">
    <source>
        <dbReference type="SAM" id="Phobius"/>
    </source>
</evidence>
<name>A0ABS5JQF6_9BACT</name>
<gene>
    <name evidence="9" type="ORF">KEM10_02335</name>
</gene>
<dbReference type="InterPro" id="IPR003856">
    <property type="entry name" value="LPS_length_determ_N"/>
</dbReference>
<dbReference type="PANTHER" id="PTHR32309">
    <property type="entry name" value="TYROSINE-PROTEIN KINASE"/>
    <property type="match status" value="1"/>
</dbReference>
<keyword evidence="2" id="KW-1003">Cell membrane</keyword>